<keyword evidence="7 15" id="KW-0732">Signal</keyword>
<evidence type="ECO:0000256" key="10">
    <source>
        <dbReference type="ARBA" id="ARBA00023114"/>
    </source>
</evidence>
<feature type="chain" id="PRO_5012504693" evidence="15">
    <location>
        <begin position="27"/>
        <end position="387"/>
    </location>
</feature>
<keyword evidence="4" id="KW-1134">Transmembrane beta strand</keyword>
<comment type="subcellular location">
    <subcellularLocation>
        <location evidence="1">Cell outer membrane</location>
        <topology evidence="1">Multi-pass membrane protein</topology>
    </subcellularLocation>
</comment>
<name>A0A1T5GYZ3_9SPHN</name>
<dbReference type="GO" id="GO:0015288">
    <property type="term" value="F:porin activity"/>
    <property type="evidence" value="ECO:0007669"/>
    <property type="project" value="UniProtKB-KW"/>
</dbReference>
<keyword evidence="20" id="KW-1185">Reference proteome</keyword>
<dbReference type="GO" id="GO:0015159">
    <property type="term" value="F:polysaccharide transmembrane transporter activity"/>
    <property type="evidence" value="ECO:0007669"/>
    <property type="project" value="InterPro"/>
</dbReference>
<keyword evidence="9" id="KW-0406">Ion transport</keyword>
<evidence type="ECO:0000256" key="3">
    <source>
        <dbReference type="ARBA" id="ARBA00022448"/>
    </source>
</evidence>
<keyword evidence="13" id="KW-0998">Cell outer membrane</keyword>
<feature type="domain" description="SLBB" evidence="18">
    <location>
        <begin position="276"/>
        <end position="354"/>
    </location>
</feature>
<dbReference type="GO" id="GO:0046930">
    <property type="term" value="C:pore complex"/>
    <property type="evidence" value="ECO:0007669"/>
    <property type="project" value="UniProtKB-KW"/>
</dbReference>
<evidence type="ECO:0000256" key="12">
    <source>
        <dbReference type="ARBA" id="ARBA00023139"/>
    </source>
</evidence>
<evidence type="ECO:0000256" key="6">
    <source>
        <dbReference type="ARBA" id="ARBA00022692"/>
    </source>
</evidence>
<evidence type="ECO:0000256" key="8">
    <source>
        <dbReference type="ARBA" id="ARBA00023047"/>
    </source>
</evidence>
<evidence type="ECO:0000256" key="5">
    <source>
        <dbReference type="ARBA" id="ARBA00022597"/>
    </source>
</evidence>
<dbReference type="Pfam" id="PF02563">
    <property type="entry name" value="Poly_export"/>
    <property type="match status" value="1"/>
</dbReference>
<evidence type="ECO:0000256" key="2">
    <source>
        <dbReference type="ARBA" id="ARBA00009450"/>
    </source>
</evidence>
<keyword evidence="10" id="KW-0626">Porin</keyword>
<feature type="domain" description="Soluble ligand binding" evidence="17">
    <location>
        <begin position="187"/>
        <end position="234"/>
    </location>
</feature>
<evidence type="ECO:0000256" key="15">
    <source>
        <dbReference type="SAM" id="SignalP"/>
    </source>
</evidence>
<evidence type="ECO:0000259" key="17">
    <source>
        <dbReference type="Pfam" id="PF10531"/>
    </source>
</evidence>
<dbReference type="OrthoDB" id="7198507at2"/>
<evidence type="ECO:0000256" key="14">
    <source>
        <dbReference type="ARBA" id="ARBA00023288"/>
    </source>
</evidence>
<evidence type="ECO:0000313" key="19">
    <source>
        <dbReference type="EMBL" id="SKC13647.1"/>
    </source>
</evidence>
<evidence type="ECO:0000256" key="11">
    <source>
        <dbReference type="ARBA" id="ARBA00023136"/>
    </source>
</evidence>
<keyword evidence="8" id="KW-0625">Polysaccharide transport</keyword>
<dbReference type="AlphaFoldDB" id="A0A1T5GYZ3"/>
<dbReference type="EMBL" id="FUYM01000025">
    <property type="protein sequence ID" value="SKC13647.1"/>
    <property type="molecule type" value="Genomic_DNA"/>
</dbReference>
<dbReference type="STRING" id="439228.SAMN06295920_1251"/>
<accession>A0A1T5GYZ3</accession>
<dbReference type="InterPro" id="IPR054765">
    <property type="entry name" value="SLBB_dom"/>
</dbReference>
<keyword evidence="5" id="KW-0762">Sugar transport</keyword>
<feature type="domain" description="Polysaccharide export protein N-terminal" evidence="16">
    <location>
        <begin position="87"/>
        <end position="179"/>
    </location>
</feature>
<dbReference type="Pfam" id="PF22461">
    <property type="entry name" value="SLBB_2"/>
    <property type="match status" value="1"/>
</dbReference>
<dbReference type="Gene3D" id="3.30.1950.10">
    <property type="entry name" value="wza like domain"/>
    <property type="match status" value="1"/>
</dbReference>
<dbReference type="InterPro" id="IPR049712">
    <property type="entry name" value="Poly_export"/>
</dbReference>
<protein>
    <submittedName>
        <fullName evidence="19">Polysaccharide export outer membrane protein</fullName>
    </submittedName>
</protein>
<evidence type="ECO:0000259" key="16">
    <source>
        <dbReference type="Pfam" id="PF02563"/>
    </source>
</evidence>
<dbReference type="RefSeq" id="WP_079651087.1">
    <property type="nucleotide sequence ID" value="NZ_FUYM01000025.1"/>
</dbReference>
<evidence type="ECO:0000256" key="13">
    <source>
        <dbReference type="ARBA" id="ARBA00023237"/>
    </source>
</evidence>
<keyword evidence="3" id="KW-0813">Transport</keyword>
<evidence type="ECO:0000256" key="1">
    <source>
        <dbReference type="ARBA" id="ARBA00004571"/>
    </source>
</evidence>
<gene>
    <name evidence="19" type="ORF">SAMN06295920_1251</name>
</gene>
<comment type="similarity">
    <text evidence="2">Belongs to the BexD/CtrA/VexA family.</text>
</comment>
<keyword evidence="6" id="KW-0812">Transmembrane</keyword>
<proteinExistence type="inferred from homology"/>
<evidence type="ECO:0000256" key="4">
    <source>
        <dbReference type="ARBA" id="ARBA00022452"/>
    </source>
</evidence>
<dbReference type="Pfam" id="PF10531">
    <property type="entry name" value="SLBB"/>
    <property type="match status" value="1"/>
</dbReference>
<dbReference type="InterPro" id="IPR003715">
    <property type="entry name" value="Poly_export_N"/>
</dbReference>
<evidence type="ECO:0000256" key="9">
    <source>
        <dbReference type="ARBA" id="ARBA00023065"/>
    </source>
</evidence>
<dbReference type="PANTHER" id="PTHR33619:SF3">
    <property type="entry name" value="POLYSACCHARIDE EXPORT PROTEIN GFCE-RELATED"/>
    <property type="match status" value="1"/>
</dbReference>
<keyword evidence="14" id="KW-0449">Lipoprotein</keyword>
<dbReference type="PANTHER" id="PTHR33619">
    <property type="entry name" value="POLYSACCHARIDE EXPORT PROTEIN GFCE-RELATED"/>
    <property type="match status" value="1"/>
</dbReference>
<evidence type="ECO:0000256" key="7">
    <source>
        <dbReference type="ARBA" id="ARBA00022729"/>
    </source>
</evidence>
<keyword evidence="12" id="KW-0564">Palmitate</keyword>
<dbReference type="Gene3D" id="3.10.560.10">
    <property type="entry name" value="Outer membrane lipoprotein wza domain like"/>
    <property type="match status" value="2"/>
</dbReference>
<keyword evidence="11" id="KW-0472">Membrane</keyword>
<dbReference type="Proteomes" id="UP000189818">
    <property type="component" value="Unassembled WGS sequence"/>
</dbReference>
<evidence type="ECO:0000313" key="20">
    <source>
        <dbReference type="Proteomes" id="UP000189818"/>
    </source>
</evidence>
<reference evidence="20" key="1">
    <citation type="submission" date="2017-02" db="EMBL/GenBank/DDBJ databases">
        <authorList>
            <person name="Varghese N."/>
            <person name="Submissions S."/>
        </authorList>
    </citation>
    <scope>NUCLEOTIDE SEQUENCE [LARGE SCALE GENOMIC DNA]</scope>
    <source>
        <strain evidence="20">UM2</strain>
    </source>
</reference>
<organism evidence="19 20">
    <name type="scientific">Rhizorhabdus histidinilytica</name>
    <dbReference type="NCBI Taxonomy" id="439228"/>
    <lineage>
        <taxon>Bacteria</taxon>
        <taxon>Pseudomonadati</taxon>
        <taxon>Pseudomonadota</taxon>
        <taxon>Alphaproteobacteria</taxon>
        <taxon>Sphingomonadales</taxon>
        <taxon>Sphingomonadaceae</taxon>
        <taxon>Rhizorhabdus</taxon>
    </lineage>
</organism>
<sequence length="387" mass="40699">MISSPSPRLRLTGAMATLAILLSGCATLPSSGPTGRQVLNGAKDPDAGLAFQVVELDGAAFQKLQQVQPAGRATGQLAALAREGRVDRIAPGDVLQVSIYEVGMTLFSSGRTAGPAGSVEPDTAHAQAINAVTVASDGTIRLPYVGRLLVAGSSPYDVQRMIEQALQGKSQSPQAMVTVVNSPGNSVYMLGDVVRTGRIPLTPARERLLDAIATSGGSRVSGADTVVRLTRGGERAEMRLGDVRPGSSDDLTLLPGDRIELINEPRSYSAFGATPKVSQVPFGEPNLSLAEALARIGGPNDAQADPKAVFLFRYDAAAIAAGERPVIYRLNLMKPESYIIAQSFPMHDKDLIYIANSASNPVTKFVAILNQLFAPLLTAKVLTDNNN</sequence>
<dbReference type="GO" id="GO:0006811">
    <property type="term" value="P:monoatomic ion transport"/>
    <property type="evidence" value="ECO:0007669"/>
    <property type="project" value="UniProtKB-KW"/>
</dbReference>
<evidence type="ECO:0000259" key="18">
    <source>
        <dbReference type="Pfam" id="PF22461"/>
    </source>
</evidence>
<dbReference type="InterPro" id="IPR019554">
    <property type="entry name" value="Soluble_ligand-bd"/>
</dbReference>
<dbReference type="GO" id="GO:0009279">
    <property type="term" value="C:cell outer membrane"/>
    <property type="evidence" value="ECO:0007669"/>
    <property type="project" value="UniProtKB-SubCell"/>
</dbReference>
<feature type="signal peptide" evidence="15">
    <location>
        <begin position="1"/>
        <end position="26"/>
    </location>
</feature>